<feature type="compositionally biased region" description="Low complexity" evidence="1">
    <location>
        <begin position="26"/>
        <end position="35"/>
    </location>
</feature>
<proteinExistence type="predicted"/>
<dbReference type="AlphaFoldDB" id="A0A318TAD2"/>
<feature type="compositionally biased region" description="Low complexity" evidence="1">
    <location>
        <begin position="199"/>
        <end position="226"/>
    </location>
</feature>
<feature type="region of interest" description="Disordered" evidence="1">
    <location>
        <begin position="199"/>
        <end position="240"/>
    </location>
</feature>
<dbReference type="OrthoDB" id="7997461at2"/>
<reference evidence="2 3" key="1">
    <citation type="submission" date="2018-06" db="EMBL/GenBank/DDBJ databases">
        <title>Genomic Encyclopedia of Archaeal and Bacterial Type Strains, Phase II (KMG-II): from individual species to whole genera.</title>
        <authorList>
            <person name="Goeker M."/>
        </authorList>
    </citation>
    <scope>NUCLEOTIDE SEQUENCE [LARGE SCALE GENOMIC DNA]</scope>
    <source>
        <strain evidence="2 3">JCM 11668</strain>
    </source>
</reference>
<comment type="caution">
    <text evidence="2">The sequence shown here is derived from an EMBL/GenBank/DDBJ whole genome shotgun (WGS) entry which is preliminary data.</text>
</comment>
<feature type="region of interest" description="Disordered" evidence="1">
    <location>
        <begin position="26"/>
        <end position="51"/>
    </location>
</feature>
<organism evidence="2 3">
    <name type="scientific">Rhodopseudomonas faecalis</name>
    <dbReference type="NCBI Taxonomy" id="99655"/>
    <lineage>
        <taxon>Bacteria</taxon>
        <taxon>Pseudomonadati</taxon>
        <taxon>Pseudomonadota</taxon>
        <taxon>Alphaproteobacteria</taxon>
        <taxon>Hyphomicrobiales</taxon>
        <taxon>Nitrobacteraceae</taxon>
        <taxon>Rhodopseudomonas</taxon>
    </lineage>
</organism>
<protein>
    <submittedName>
        <fullName evidence="2">Uncharacterized protein</fullName>
    </submittedName>
</protein>
<dbReference type="EMBL" id="QJTI01000060">
    <property type="protein sequence ID" value="PYE98985.1"/>
    <property type="molecule type" value="Genomic_DNA"/>
</dbReference>
<feature type="compositionally biased region" description="Pro residues" evidence="1">
    <location>
        <begin position="227"/>
        <end position="240"/>
    </location>
</feature>
<evidence type="ECO:0000256" key="1">
    <source>
        <dbReference type="SAM" id="MobiDB-lite"/>
    </source>
</evidence>
<evidence type="ECO:0000313" key="2">
    <source>
        <dbReference type="EMBL" id="PYE98985.1"/>
    </source>
</evidence>
<gene>
    <name evidence="2" type="ORF">BJ122_1602</name>
</gene>
<dbReference type="Proteomes" id="UP000248148">
    <property type="component" value="Unassembled WGS sequence"/>
</dbReference>
<name>A0A318TAD2_9BRAD</name>
<keyword evidence="3" id="KW-1185">Reference proteome</keyword>
<feature type="compositionally biased region" description="Low complexity" evidence="1">
    <location>
        <begin position="42"/>
        <end position="51"/>
    </location>
</feature>
<dbReference type="RefSeq" id="WP_110782823.1">
    <property type="nucleotide sequence ID" value="NZ_QJTI01000060.1"/>
</dbReference>
<evidence type="ECO:0000313" key="3">
    <source>
        <dbReference type="Proteomes" id="UP000248148"/>
    </source>
</evidence>
<accession>A0A318TAD2</accession>
<sequence length="240" mass="24429">MLTKHYVTMLGAACLALSVGYGSDGALAQQPAKPQANKEAKQAAQPAPQQPALKQIALTEQHINQLVAAQKEVEELTAKLPEGPKAKPDPKLTAQIEDTVKKHGFASFAEYNDIADNVGLVLSGVDPKTKAYVGPEAVIKAQIAELQADKKVPAKEKKAAMAELNAALKSPGPAVENKANIDLVVANYDKLVGAQSGEAAPAAAPAAAAPAQAAPAQAAPAQAAPAQPDPAPAAPAPASK</sequence>